<accession>X1DMD3</accession>
<organism evidence="2">
    <name type="scientific">marine sediment metagenome</name>
    <dbReference type="NCBI Taxonomy" id="412755"/>
    <lineage>
        <taxon>unclassified sequences</taxon>
        <taxon>metagenomes</taxon>
        <taxon>ecological metagenomes</taxon>
    </lineage>
</organism>
<feature type="transmembrane region" description="Helical" evidence="1">
    <location>
        <begin position="12"/>
        <end position="32"/>
    </location>
</feature>
<evidence type="ECO:0000256" key="1">
    <source>
        <dbReference type="SAM" id="Phobius"/>
    </source>
</evidence>
<sequence length="106" mass="12057">MEKTIRSKAVFLIKNIVIPTTFLITLVFCLPFEQGIKRSLLMIEWTTYDPDAHINIASSLVLLYVGLILICTYILLDKTPIIVTPILAVLTAIFATDYWELPLFLL</sequence>
<feature type="transmembrane region" description="Helical" evidence="1">
    <location>
        <begin position="52"/>
        <end position="76"/>
    </location>
</feature>
<feature type="transmembrane region" description="Helical" evidence="1">
    <location>
        <begin position="81"/>
        <end position="99"/>
    </location>
</feature>
<name>X1DMD3_9ZZZZ</name>
<dbReference type="EMBL" id="BART01027810">
    <property type="protein sequence ID" value="GAG97571.1"/>
    <property type="molecule type" value="Genomic_DNA"/>
</dbReference>
<gene>
    <name evidence="2" type="ORF">S01H4_49201</name>
</gene>
<keyword evidence="1" id="KW-0472">Membrane</keyword>
<comment type="caution">
    <text evidence="2">The sequence shown here is derived from an EMBL/GenBank/DDBJ whole genome shotgun (WGS) entry which is preliminary data.</text>
</comment>
<reference evidence="2" key="1">
    <citation type="journal article" date="2014" name="Front. Microbiol.">
        <title>High frequency of phylogenetically diverse reductive dehalogenase-homologous genes in deep subseafloor sedimentary metagenomes.</title>
        <authorList>
            <person name="Kawai M."/>
            <person name="Futagami T."/>
            <person name="Toyoda A."/>
            <person name="Takaki Y."/>
            <person name="Nishi S."/>
            <person name="Hori S."/>
            <person name="Arai W."/>
            <person name="Tsubouchi T."/>
            <person name="Morono Y."/>
            <person name="Uchiyama I."/>
            <person name="Ito T."/>
            <person name="Fujiyama A."/>
            <person name="Inagaki F."/>
            <person name="Takami H."/>
        </authorList>
    </citation>
    <scope>NUCLEOTIDE SEQUENCE</scope>
    <source>
        <strain evidence="2">Expedition CK06-06</strain>
    </source>
</reference>
<keyword evidence="1" id="KW-0812">Transmembrane</keyword>
<proteinExistence type="predicted"/>
<keyword evidence="1" id="KW-1133">Transmembrane helix</keyword>
<protein>
    <submittedName>
        <fullName evidence="2">Uncharacterized protein</fullName>
    </submittedName>
</protein>
<evidence type="ECO:0000313" key="2">
    <source>
        <dbReference type="EMBL" id="GAG97571.1"/>
    </source>
</evidence>
<dbReference type="AlphaFoldDB" id="X1DMD3"/>